<dbReference type="SUPFAM" id="SSF53098">
    <property type="entry name" value="Ribonuclease H-like"/>
    <property type="match status" value="1"/>
</dbReference>
<dbReference type="Pfam" id="PF00665">
    <property type="entry name" value="rve"/>
    <property type="match status" value="1"/>
</dbReference>
<dbReference type="Proteomes" id="UP000177811">
    <property type="component" value="Unassembled WGS sequence"/>
</dbReference>
<dbReference type="InterPro" id="IPR001584">
    <property type="entry name" value="Integrase_cat-core"/>
</dbReference>
<dbReference type="InterPro" id="IPR048020">
    <property type="entry name" value="Transpos_IS3"/>
</dbReference>
<dbReference type="InterPro" id="IPR012337">
    <property type="entry name" value="RNaseH-like_sf"/>
</dbReference>
<dbReference type="GO" id="GO:0003676">
    <property type="term" value="F:nucleic acid binding"/>
    <property type="evidence" value="ECO:0007669"/>
    <property type="project" value="InterPro"/>
</dbReference>
<sequence>MSHEKRVSLIDRAHPDISISRQAELMDVSRSSLYYKQVPDPEEVRITRAIDELYTRYPFYGSRRMKDSLSDYYAIKIGRHQVRRIMRLMGLEAIYPKKRPKTSESEPSHKKYPYLLRGLASNHPNHVWGTDITYIRLENGWAYLVAIIDWYSRYVVAWDISPNLESGFCVQTLRRALKDGTPEIFNSDQGTQFTSNDFTGVLALGNIRISMDGRGRCMDNIFTERLWRTVKYENVYLKSYRTITEARLGLSEYFHFYNTVRRHQSLDNRKPAEVYFSNQRSNQNFNNSLSPILSTIPTITV</sequence>
<name>A0A1G2KUA6_9BACT</name>
<evidence type="ECO:0000313" key="2">
    <source>
        <dbReference type="EMBL" id="OHA03020.1"/>
    </source>
</evidence>
<dbReference type="Gene3D" id="3.30.420.10">
    <property type="entry name" value="Ribonuclease H-like superfamily/Ribonuclease H"/>
    <property type="match status" value="1"/>
</dbReference>
<gene>
    <name evidence="2" type="ORF">A3C16_02750</name>
</gene>
<dbReference type="EMBL" id="MHQL01000022">
    <property type="protein sequence ID" value="OHA03020.1"/>
    <property type="molecule type" value="Genomic_DNA"/>
</dbReference>
<dbReference type="NCBIfam" id="NF033516">
    <property type="entry name" value="transpos_IS3"/>
    <property type="match status" value="1"/>
</dbReference>
<feature type="domain" description="Integrase catalytic" evidence="1">
    <location>
        <begin position="120"/>
        <end position="279"/>
    </location>
</feature>
<dbReference type="InterPro" id="IPR036397">
    <property type="entry name" value="RNaseH_sf"/>
</dbReference>
<comment type="caution">
    <text evidence="2">The sequence shown here is derived from an EMBL/GenBank/DDBJ whole genome shotgun (WGS) entry which is preliminary data.</text>
</comment>
<accession>A0A1G2KUA6</accession>
<dbReference type="InterPro" id="IPR050900">
    <property type="entry name" value="Transposase_IS3/IS150/IS904"/>
</dbReference>
<dbReference type="PANTHER" id="PTHR46889:SF4">
    <property type="entry name" value="TRANSPOSASE INSO FOR INSERTION SEQUENCE ELEMENT IS911B-RELATED"/>
    <property type="match status" value="1"/>
</dbReference>
<dbReference type="GO" id="GO:0015074">
    <property type="term" value="P:DNA integration"/>
    <property type="evidence" value="ECO:0007669"/>
    <property type="project" value="InterPro"/>
</dbReference>
<proteinExistence type="predicted"/>
<dbReference type="Pfam" id="PF13276">
    <property type="entry name" value="HTH_21"/>
    <property type="match status" value="1"/>
</dbReference>
<dbReference type="InterPro" id="IPR025948">
    <property type="entry name" value="HTH-like_dom"/>
</dbReference>
<dbReference type="PROSITE" id="PS50994">
    <property type="entry name" value="INTEGRASE"/>
    <property type="match status" value="1"/>
</dbReference>
<evidence type="ECO:0000259" key="1">
    <source>
        <dbReference type="PROSITE" id="PS50994"/>
    </source>
</evidence>
<dbReference type="PANTHER" id="PTHR46889">
    <property type="entry name" value="TRANSPOSASE INSF FOR INSERTION SEQUENCE IS3B-RELATED"/>
    <property type="match status" value="1"/>
</dbReference>
<reference evidence="2 3" key="1">
    <citation type="journal article" date="2016" name="Nat. Commun.">
        <title>Thousands of microbial genomes shed light on interconnected biogeochemical processes in an aquifer system.</title>
        <authorList>
            <person name="Anantharaman K."/>
            <person name="Brown C.T."/>
            <person name="Hug L.A."/>
            <person name="Sharon I."/>
            <person name="Castelle C.J."/>
            <person name="Probst A.J."/>
            <person name="Thomas B.C."/>
            <person name="Singh A."/>
            <person name="Wilkins M.J."/>
            <person name="Karaoz U."/>
            <person name="Brodie E.L."/>
            <person name="Williams K.H."/>
            <person name="Hubbard S.S."/>
            <person name="Banfield J.F."/>
        </authorList>
    </citation>
    <scope>NUCLEOTIDE SEQUENCE [LARGE SCALE GENOMIC DNA]</scope>
</reference>
<organism evidence="2 3">
    <name type="scientific">Candidatus Sungbacteria bacterium RIFCSPHIGHO2_02_FULL_51_29</name>
    <dbReference type="NCBI Taxonomy" id="1802273"/>
    <lineage>
        <taxon>Bacteria</taxon>
        <taxon>Candidatus Sungiibacteriota</taxon>
    </lineage>
</organism>
<dbReference type="AlphaFoldDB" id="A0A1G2KUA6"/>
<evidence type="ECO:0000313" key="3">
    <source>
        <dbReference type="Proteomes" id="UP000177811"/>
    </source>
</evidence>
<protein>
    <recommendedName>
        <fullName evidence="1">Integrase catalytic domain-containing protein</fullName>
    </recommendedName>
</protein>